<keyword evidence="1" id="KW-0812">Transmembrane</keyword>
<evidence type="ECO:0000313" key="3">
    <source>
        <dbReference type="Proteomes" id="UP000619041"/>
    </source>
</evidence>
<organism evidence="2 3">
    <name type="scientific">Tsuneonella deserti</name>
    <dbReference type="NCBI Taxonomy" id="2035528"/>
    <lineage>
        <taxon>Bacteria</taxon>
        <taxon>Pseudomonadati</taxon>
        <taxon>Pseudomonadota</taxon>
        <taxon>Alphaproteobacteria</taxon>
        <taxon>Sphingomonadales</taxon>
        <taxon>Erythrobacteraceae</taxon>
        <taxon>Tsuneonella</taxon>
    </lineage>
</organism>
<comment type="caution">
    <text evidence="2">The sequence shown here is derived from an EMBL/GenBank/DDBJ whole genome shotgun (WGS) entry which is preliminary data.</text>
</comment>
<keyword evidence="3" id="KW-1185">Reference proteome</keyword>
<sequence>MLSTALSLVMLTVFALLGGAAWLWRKPGMRKQAVLMLVLAGIALINIAIWTVPDSEGRSPLAQVNER</sequence>
<feature type="transmembrane region" description="Helical" evidence="1">
    <location>
        <begin position="6"/>
        <end position="24"/>
    </location>
</feature>
<name>A0ABQ1SBA9_9SPHN</name>
<gene>
    <name evidence="2" type="ORF">GCM10011515_16960</name>
</gene>
<dbReference type="RefSeq" id="WP_188644730.1">
    <property type="nucleotide sequence ID" value="NZ_BMKL01000001.1"/>
</dbReference>
<protein>
    <submittedName>
        <fullName evidence="2">Uncharacterized protein</fullName>
    </submittedName>
</protein>
<dbReference type="Proteomes" id="UP000619041">
    <property type="component" value="Unassembled WGS sequence"/>
</dbReference>
<keyword evidence="1" id="KW-1133">Transmembrane helix</keyword>
<keyword evidence="1" id="KW-0472">Membrane</keyword>
<dbReference type="EMBL" id="BMKL01000001">
    <property type="protein sequence ID" value="GGD97824.1"/>
    <property type="molecule type" value="Genomic_DNA"/>
</dbReference>
<proteinExistence type="predicted"/>
<feature type="transmembrane region" description="Helical" evidence="1">
    <location>
        <begin position="33"/>
        <end position="52"/>
    </location>
</feature>
<accession>A0ABQ1SBA9</accession>
<evidence type="ECO:0000313" key="2">
    <source>
        <dbReference type="EMBL" id="GGD97824.1"/>
    </source>
</evidence>
<evidence type="ECO:0000256" key="1">
    <source>
        <dbReference type="SAM" id="Phobius"/>
    </source>
</evidence>
<reference evidence="3" key="1">
    <citation type="journal article" date="2019" name="Int. J. Syst. Evol. Microbiol.">
        <title>The Global Catalogue of Microorganisms (GCM) 10K type strain sequencing project: providing services to taxonomists for standard genome sequencing and annotation.</title>
        <authorList>
            <consortium name="The Broad Institute Genomics Platform"/>
            <consortium name="The Broad Institute Genome Sequencing Center for Infectious Disease"/>
            <person name="Wu L."/>
            <person name="Ma J."/>
        </authorList>
    </citation>
    <scope>NUCLEOTIDE SEQUENCE [LARGE SCALE GENOMIC DNA]</scope>
    <source>
        <strain evidence="3">CGMCC 1.15959</strain>
    </source>
</reference>